<evidence type="ECO:0000313" key="2">
    <source>
        <dbReference type="Proteomes" id="UP000034932"/>
    </source>
</evidence>
<dbReference type="STRING" id="1618573.UT19_C0013G0004"/>
<dbReference type="Proteomes" id="UP000034932">
    <property type="component" value="Unassembled WGS sequence"/>
</dbReference>
<reference evidence="1 2" key="1">
    <citation type="journal article" date="2015" name="Nature">
        <title>rRNA introns, odd ribosomes, and small enigmatic genomes across a large radiation of phyla.</title>
        <authorList>
            <person name="Brown C.T."/>
            <person name="Hug L.A."/>
            <person name="Thomas B.C."/>
            <person name="Sharon I."/>
            <person name="Castelle C.J."/>
            <person name="Singh A."/>
            <person name="Wilkins M.J."/>
            <person name="Williams K.H."/>
            <person name="Banfield J.F."/>
        </authorList>
    </citation>
    <scope>NUCLEOTIDE SEQUENCE [LARGE SCALE GENOMIC DNA]</scope>
</reference>
<protein>
    <recommendedName>
        <fullName evidence="3">Plasmid stabilization system</fullName>
    </recommendedName>
</protein>
<name>A0A0G0LZ94_9BACT</name>
<dbReference type="InterPro" id="IPR035093">
    <property type="entry name" value="RelE/ParE_toxin_dom_sf"/>
</dbReference>
<dbReference type="AlphaFoldDB" id="A0A0G0LZ94"/>
<organism evidence="1 2">
    <name type="scientific">Candidatus Woesebacteria bacterium GW2011_GWB1_39_10b</name>
    <dbReference type="NCBI Taxonomy" id="1618573"/>
    <lineage>
        <taxon>Bacteria</taxon>
        <taxon>Candidatus Woeseibacteriota</taxon>
    </lineage>
</organism>
<dbReference type="SUPFAM" id="SSF143011">
    <property type="entry name" value="RelE-like"/>
    <property type="match status" value="1"/>
</dbReference>
<dbReference type="Pfam" id="PF15781">
    <property type="entry name" value="ParE-like_toxin"/>
    <property type="match status" value="1"/>
</dbReference>
<comment type="caution">
    <text evidence="1">The sequence shown here is derived from an EMBL/GenBank/DDBJ whole genome shotgun (WGS) entry which is preliminary data.</text>
</comment>
<accession>A0A0G0LZ94</accession>
<sequence length="86" mass="10127">MEIEISSHFLRRVKKLTPSEQRNLSEKIEVFRKDPYDSQLKTHALRGRLRGLFAFSLNYSKRVIFTYIGKNKALLLDLGSHEEVYV</sequence>
<dbReference type="EMBL" id="LBVW01000013">
    <property type="protein sequence ID" value="KKQ93340.1"/>
    <property type="molecule type" value="Genomic_DNA"/>
</dbReference>
<evidence type="ECO:0008006" key="3">
    <source>
        <dbReference type="Google" id="ProtNLM"/>
    </source>
</evidence>
<gene>
    <name evidence="1" type="ORF">UT19_C0013G0004</name>
</gene>
<proteinExistence type="predicted"/>
<dbReference type="Gene3D" id="3.30.2310.20">
    <property type="entry name" value="RelE-like"/>
    <property type="match status" value="1"/>
</dbReference>
<dbReference type="InterPro" id="IPR031552">
    <property type="entry name" value="ParE-like_toxin"/>
</dbReference>
<evidence type="ECO:0000313" key="1">
    <source>
        <dbReference type="EMBL" id="KKQ93340.1"/>
    </source>
</evidence>